<dbReference type="PANTHER" id="PTHR22957:SF337">
    <property type="entry name" value="TBC1 DOMAIN FAMILY MEMBER 5"/>
    <property type="match status" value="1"/>
</dbReference>
<gene>
    <name evidence="5" type="primary">LOC105851024</name>
</gene>
<dbReference type="PROSITE" id="PS50086">
    <property type="entry name" value="TBC_RABGAP"/>
    <property type="match status" value="1"/>
</dbReference>
<dbReference type="InterPro" id="IPR000195">
    <property type="entry name" value="Rab-GAP-TBC_dom"/>
</dbReference>
<organism evidence="4 5">
    <name type="scientific">Hydra vulgaris</name>
    <name type="common">Hydra</name>
    <name type="synonym">Hydra attenuata</name>
    <dbReference type="NCBI Taxonomy" id="6087"/>
    <lineage>
        <taxon>Eukaryota</taxon>
        <taxon>Metazoa</taxon>
        <taxon>Cnidaria</taxon>
        <taxon>Hydrozoa</taxon>
        <taxon>Hydroidolina</taxon>
        <taxon>Anthoathecata</taxon>
        <taxon>Aplanulata</taxon>
        <taxon>Hydridae</taxon>
        <taxon>Hydra</taxon>
    </lineage>
</organism>
<evidence type="ECO:0000259" key="3">
    <source>
        <dbReference type="PROSITE" id="PS50086"/>
    </source>
</evidence>
<evidence type="ECO:0000313" key="4">
    <source>
        <dbReference type="Proteomes" id="UP001652625"/>
    </source>
</evidence>
<dbReference type="PANTHER" id="PTHR22957">
    <property type="entry name" value="TBC1 DOMAIN FAMILY MEMBER GTPASE-ACTIVATING PROTEIN"/>
    <property type="match status" value="1"/>
</dbReference>
<feature type="compositionally biased region" description="Polar residues" evidence="2">
    <location>
        <begin position="654"/>
        <end position="680"/>
    </location>
</feature>
<reference evidence="5" key="1">
    <citation type="submission" date="2025-08" db="UniProtKB">
        <authorList>
            <consortium name="RefSeq"/>
        </authorList>
    </citation>
    <scope>IDENTIFICATION</scope>
</reference>
<dbReference type="Gene3D" id="1.10.8.270">
    <property type="entry name" value="putative rabgap domain of human tbc1 domain family member 14 like domains"/>
    <property type="match status" value="1"/>
</dbReference>
<dbReference type="Pfam" id="PF00566">
    <property type="entry name" value="RabGAP-TBC"/>
    <property type="match status" value="1"/>
</dbReference>
<accession>A0ABM4CT22</accession>
<proteinExistence type="predicted"/>
<sequence>MAYNQRVKKSSNVQTLSKEDILDALDKFGGDKDLLCSGGSEINKKFSDDHEESLQEEWNQLFQEGFIKKIKAAALNGNLGTQHFRSICWRVFWKCLSENPAHWVNEVNEQRKIYTSIRNKYVINPYEQEKELDLEKHHPLSQSEDSIWHKYFQDNELRSLILIDLDRLSPELEFFQNDNIRSMILQILFCYAREKPEVSYKQGMHEIISVIVYVIMKNTTAIKDSNENLSNDLKIVMDHQFVEHDSYILFTKIMEPIQSWFTNVPQPQSLKQAPADQRIFKNPDNEVVTAISEKLNWIQGSMLKRYDTALCQHLQKIDISPQLYGIRWVRLLFGREFSLNKLLTLWDALFAEGALLDLVDFVFLAMLINLRGVLLQNDFNRCLFYLMKYPANTDSKYILKQALSLKNHPRIKRNNDQATTKHLQQHKVHPVRNRLGKTKEQLFSQSINSRDQIEKAEELRDKKYFVENVEPLHLSDKKYFGENIDPSPLFNENRVTDASTRLASQISQFRTKVNSIQNPLKSIVSSKQTKEIAEDNENLQEQLCDLQNEFHRLQSLCRCCGDKMESYINLLQHHLRKEENFNEEIAMLSIAGLKQIREIFKGSAELNFLDHEADFKDIDSHIALASNNHKQFAGSIDTASRNTVETDLLDKHSSNGLYQGQSNNKTTNSIWPTVPGNLSV</sequence>
<dbReference type="GeneID" id="105851024"/>
<dbReference type="SMART" id="SM00164">
    <property type="entry name" value="TBC"/>
    <property type="match status" value="1"/>
</dbReference>
<keyword evidence="1" id="KW-0343">GTPase activation</keyword>
<dbReference type="Gene3D" id="1.10.472.80">
    <property type="entry name" value="Ypt/Rab-GAP domain of gyp1p, domain 3"/>
    <property type="match status" value="1"/>
</dbReference>
<feature type="domain" description="Rab-GAP TBC" evidence="3">
    <location>
        <begin position="79"/>
        <end position="353"/>
    </location>
</feature>
<evidence type="ECO:0000313" key="5">
    <source>
        <dbReference type="RefSeq" id="XP_065665067.1"/>
    </source>
</evidence>
<name>A0ABM4CT22_HYDVU</name>
<protein>
    <submittedName>
        <fullName evidence="5">TBC1 domain family member 5 isoform X3</fullName>
    </submittedName>
</protein>
<evidence type="ECO:0000256" key="1">
    <source>
        <dbReference type="ARBA" id="ARBA00022468"/>
    </source>
</evidence>
<dbReference type="Proteomes" id="UP001652625">
    <property type="component" value="Chromosome 11"/>
</dbReference>
<dbReference type="SUPFAM" id="SSF47923">
    <property type="entry name" value="Ypt/Rab-GAP domain of gyp1p"/>
    <property type="match status" value="2"/>
</dbReference>
<keyword evidence="4" id="KW-1185">Reference proteome</keyword>
<evidence type="ECO:0000256" key="2">
    <source>
        <dbReference type="SAM" id="MobiDB-lite"/>
    </source>
</evidence>
<dbReference type="RefSeq" id="XP_065665067.1">
    <property type="nucleotide sequence ID" value="XM_065808995.1"/>
</dbReference>
<dbReference type="InterPro" id="IPR035969">
    <property type="entry name" value="Rab-GAP_TBC_sf"/>
</dbReference>
<feature type="region of interest" description="Disordered" evidence="2">
    <location>
        <begin position="652"/>
        <end position="680"/>
    </location>
</feature>